<reference evidence="2 3" key="1">
    <citation type="journal article" date="2015" name="Genome Announc.">
        <title>Draft Genome Sequence and Gene Annotation of the Entomopathogenic Fungus Verticillium hemipterigenum.</title>
        <authorList>
            <person name="Horn F."/>
            <person name="Habel A."/>
            <person name="Scharf D.H."/>
            <person name="Dworschak J."/>
            <person name="Brakhage A.A."/>
            <person name="Guthke R."/>
            <person name="Hertweck C."/>
            <person name="Linde J."/>
        </authorList>
    </citation>
    <scope>NUCLEOTIDE SEQUENCE [LARGE SCALE GENOMIC DNA]</scope>
</reference>
<organism evidence="2 3">
    <name type="scientific">[Torrubiella] hemipterigena</name>
    <dbReference type="NCBI Taxonomy" id="1531966"/>
    <lineage>
        <taxon>Eukaryota</taxon>
        <taxon>Fungi</taxon>
        <taxon>Dikarya</taxon>
        <taxon>Ascomycota</taxon>
        <taxon>Pezizomycotina</taxon>
        <taxon>Sordariomycetes</taxon>
        <taxon>Hypocreomycetidae</taxon>
        <taxon>Hypocreales</taxon>
        <taxon>Clavicipitaceae</taxon>
        <taxon>Clavicipitaceae incertae sedis</taxon>
        <taxon>'Torrubiella' clade</taxon>
    </lineage>
</organism>
<dbReference type="AlphaFoldDB" id="A0A0A1T581"/>
<keyword evidence="3" id="KW-1185">Reference proteome</keyword>
<gene>
    <name evidence="2" type="ORF">VHEMI01362</name>
</gene>
<dbReference type="Proteomes" id="UP000039046">
    <property type="component" value="Unassembled WGS sequence"/>
</dbReference>
<protein>
    <submittedName>
        <fullName evidence="2">Uncharacterized protein</fullName>
    </submittedName>
</protein>
<dbReference type="EMBL" id="CDHN01000001">
    <property type="protein sequence ID" value="CEJ81220.1"/>
    <property type="molecule type" value="Genomic_DNA"/>
</dbReference>
<feature type="region of interest" description="Disordered" evidence="1">
    <location>
        <begin position="21"/>
        <end position="48"/>
    </location>
</feature>
<dbReference type="OrthoDB" id="5421601at2759"/>
<evidence type="ECO:0000313" key="2">
    <source>
        <dbReference type="EMBL" id="CEJ81220.1"/>
    </source>
</evidence>
<accession>A0A0A1T581</accession>
<evidence type="ECO:0000313" key="3">
    <source>
        <dbReference type="Proteomes" id="UP000039046"/>
    </source>
</evidence>
<name>A0A0A1T581_9HYPO</name>
<feature type="compositionally biased region" description="Acidic residues" evidence="1">
    <location>
        <begin position="32"/>
        <end position="41"/>
    </location>
</feature>
<dbReference type="STRING" id="1531966.A0A0A1T581"/>
<evidence type="ECO:0000256" key="1">
    <source>
        <dbReference type="SAM" id="MobiDB-lite"/>
    </source>
</evidence>
<proteinExistence type="predicted"/>
<sequence>MQNMKVMKKWKMEMEKDKNRMAIHKSSTDTGTDTDTDDEQDAANAPGNITRWRLVSELPSTLKTLVIHVPAEERNYRCLEVMLEGFDEEKALNLPLLETVELYVRTTSCWNGLLVNYELSLAKLQALFASMKTRVAVLEERGRSS</sequence>
<dbReference type="HOGENOM" id="CLU_1788165_0_0_1"/>